<feature type="chain" id="PRO_5001775516" description="DOMON domain-containing protein" evidence="2">
    <location>
        <begin position="17"/>
        <end position="265"/>
    </location>
</feature>
<keyword evidence="2" id="KW-0732">Signal</keyword>
<dbReference type="CDD" id="cd09630">
    <property type="entry name" value="CDH_like_cytochrome"/>
    <property type="match status" value="1"/>
</dbReference>
<dbReference type="RefSeq" id="XP_016644503.1">
    <property type="nucleotide sequence ID" value="XM_016785721.1"/>
</dbReference>
<dbReference type="SMART" id="SM00664">
    <property type="entry name" value="DoH"/>
    <property type="match status" value="1"/>
</dbReference>
<dbReference type="PANTHER" id="PTHR47797">
    <property type="entry name" value="DEHYDROGENASE, PUTATIVE (AFU_ORTHOLOGUE AFUA_8G05805)-RELATED"/>
    <property type="match status" value="1"/>
</dbReference>
<dbReference type="GeneID" id="27721860"/>
<evidence type="ECO:0000256" key="1">
    <source>
        <dbReference type="SAM" id="MobiDB-lite"/>
    </source>
</evidence>
<organism evidence="4 5">
    <name type="scientific">Pseudallescheria apiosperma</name>
    <name type="common">Scedosporium apiospermum</name>
    <dbReference type="NCBI Taxonomy" id="563466"/>
    <lineage>
        <taxon>Eukaryota</taxon>
        <taxon>Fungi</taxon>
        <taxon>Dikarya</taxon>
        <taxon>Ascomycota</taxon>
        <taxon>Pezizomycotina</taxon>
        <taxon>Sordariomycetes</taxon>
        <taxon>Hypocreomycetidae</taxon>
        <taxon>Microascales</taxon>
        <taxon>Microascaceae</taxon>
        <taxon>Scedosporium</taxon>
    </lineage>
</organism>
<evidence type="ECO:0000313" key="5">
    <source>
        <dbReference type="Proteomes" id="UP000028545"/>
    </source>
</evidence>
<dbReference type="Proteomes" id="UP000028545">
    <property type="component" value="Unassembled WGS sequence"/>
</dbReference>
<accession>A0A084GBJ2</accession>
<feature type="signal peptide" evidence="2">
    <location>
        <begin position="1"/>
        <end position="16"/>
    </location>
</feature>
<dbReference type="EMBL" id="JOWA01000087">
    <property type="protein sequence ID" value="KEZ44704.1"/>
    <property type="molecule type" value="Genomic_DNA"/>
</dbReference>
<reference evidence="4 5" key="1">
    <citation type="journal article" date="2014" name="Genome Announc.">
        <title>Draft genome sequence of the pathogenic fungus Scedosporium apiospermum.</title>
        <authorList>
            <person name="Vandeputte P."/>
            <person name="Ghamrawi S."/>
            <person name="Rechenmann M."/>
            <person name="Iltis A."/>
            <person name="Giraud S."/>
            <person name="Fleury M."/>
            <person name="Thornton C."/>
            <person name="Delhaes L."/>
            <person name="Meyer W."/>
            <person name="Papon N."/>
            <person name="Bouchara J.P."/>
        </authorList>
    </citation>
    <scope>NUCLEOTIDE SEQUENCE [LARGE SCALE GENOMIC DNA]</scope>
    <source>
        <strain evidence="4 5">IHEM 14462</strain>
    </source>
</reference>
<name>A0A084GBJ2_PSEDA</name>
<dbReference type="SUPFAM" id="SSF49344">
    <property type="entry name" value="CBD9-like"/>
    <property type="match status" value="1"/>
</dbReference>
<dbReference type="Gene3D" id="2.60.40.1210">
    <property type="entry name" value="Cellobiose dehydrogenase, cytochrome domain"/>
    <property type="match status" value="1"/>
</dbReference>
<evidence type="ECO:0000313" key="4">
    <source>
        <dbReference type="EMBL" id="KEZ44704.1"/>
    </source>
</evidence>
<dbReference type="OrthoDB" id="413885at2759"/>
<dbReference type="InterPro" id="IPR005018">
    <property type="entry name" value="DOMON_domain"/>
</dbReference>
<sequence>MKPMFALQTLLGLVAAFPTSSEGNNGIEKRQATLTRWCSPTTSLCYNQYTTQGGSAFRIAIADTSTGGDFDIAIQLIAPVGQGWVGLSWGGGMSQAPLTVAWPNGQDVTLSSRWANAHTTPTVYNDASYVILSDTGVNGTHYTLSAICKGCSTWVRPSGTRTLSPSGGVRLAWAQNTQAASVAQRANPASNFEYHQYLGYFDASFQDSKVPAAQFSSAAAMTKVGGTAPAATPNPAVQQPVQPQPAQPAQPAQPVFPGFGWPFNP</sequence>
<dbReference type="HOGENOM" id="CLU_081649_1_0_1"/>
<dbReference type="VEuPathDB" id="FungiDB:SAPIO_CDS2788"/>
<keyword evidence="5" id="KW-1185">Reference proteome</keyword>
<feature type="region of interest" description="Disordered" evidence="1">
    <location>
        <begin position="225"/>
        <end position="265"/>
    </location>
</feature>
<gene>
    <name evidence="4" type="ORF">SAPIO_CDS2788</name>
</gene>
<proteinExistence type="predicted"/>
<dbReference type="Pfam" id="PF16010">
    <property type="entry name" value="CDH-cyt"/>
    <property type="match status" value="1"/>
</dbReference>
<feature type="domain" description="DOMON" evidence="3">
    <location>
        <begin position="84"/>
        <end position="176"/>
    </location>
</feature>
<feature type="compositionally biased region" description="Low complexity" evidence="1">
    <location>
        <begin position="228"/>
        <end position="241"/>
    </location>
</feature>
<comment type="caution">
    <text evidence="4">The sequence shown here is derived from an EMBL/GenBank/DDBJ whole genome shotgun (WGS) entry which is preliminary data.</text>
</comment>
<dbReference type="PANTHER" id="PTHR47797:SF5">
    <property type="entry name" value="CELLOBIOSE DEHYDROGENASE CYTOCHROME DOMAIN-CONTAINING PROTEIN"/>
    <property type="match status" value="1"/>
</dbReference>
<dbReference type="InterPro" id="IPR015920">
    <property type="entry name" value="Cellobiose_DH-like_cyt"/>
</dbReference>
<dbReference type="KEGG" id="sapo:SAPIO_CDS2788"/>
<protein>
    <recommendedName>
        <fullName evidence="3">DOMON domain-containing protein</fullName>
    </recommendedName>
</protein>
<evidence type="ECO:0000256" key="2">
    <source>
        <dbReference type="SAM" id="SignalP"/>
    </source>
</evidence>
<dbReference type="AlphaFoldDB" id="A0A084GBJ2"/>
<evidence type="ECO:0000259" key="3">
    <source>
        <dbReference type="SMART" id="SM00664"/>
    </source>
</evidence>